<proteinExistence type="predicted"/>
<evidence type="ECO:0008006" key="4">
    <source>
        <dbReference type="Google" id="ProtNLM"/>
    </source>
</evidence>
<dbReference type="OrthoDB" id="10448288at2759"/>
<sequence>LVTLRSGRWLRCLAVAVEVDLSCVIFLTSSIDDQFCTVFDTLNPVCSAEYHGKEQLSLADSDSSPELALLLLLLAVYGRRTVGMPKKKENLLINVIPECTTLHGLKKLKITASGHQNADSRANV</sequence>
<dbReference type="Proteomes" id="UP000054630">
    <property type="component" value="Unassembled WGS sequence"/>
</dbReference>
<organism evidence="2 3">
    <name type="scientific">Trichinella nelsoni</name>
    <dbReference type="NCBI Taxonomy" id="6336"/>
    <lineage>
        <taxon>Eukaryota</taxon>
        <taxon>Metazoa</taxon>
        <taxon>Ecdysozoa</taxon>
        <taxon>Nematoda</taxon>
        <taxon>Enoplea</taxon>
        <taxon>Dorylaimia</taxon>
        <taxon>Trichinellida</taxon>
        <taxon>Trichinellidae</taxon>
        <taxon>Trichinella</taxon>
    </lineage>
</organism>
<reference evidence="2 3" key="1">
    <citation type="submission" date="2015-01" db="EMBL/GenBank/DDBJ databases">
        <title>Evolution of Trichinella species and genotypes.</title>
        <authorList>
            <person name="Korhonen P.K."/>
            <person name="Edoardo P."/>
            <person name="Giuseppe L.R."/>
            <person name="Gasser R.B."/>
        </authorList>
    </citation>
    <scope>NUCLEOTIDE SEQUENCE [LARGE SCALE GENOMIC DNA]</scope>
    <source>
        <strain evidence="2">ISS37</strain>
    </source>
</reference>
<feature type="chain" id="PRO_5006868733" description="PiggyBac transposable element-derived protein domain-containing protein" evidence="1">
    <location>
        <begin position="17"/>
        <end position="124"/>
    </location>
</feature>
<accession>A0A0V0SM94</accession>
<evidence type="ECO:0000313" key="3">
    <source>
        <dbReference type="Proteomes" id="UP000054630"/>
    </source>
</evidence>
<keyword evidence="3" id="KW-1185">Reference proteome</keyword>
<feature type="non-terminal residue" evidence="2">
    <location>
        <position position="1"/>
    </location>
</feature>
<protein>
    <recommendedName>
        <fullName evidence="4">PiggyBac transposable element-derived protein domain-containing protein</fullName>
    </recommendedName>
</protein>
<comment type="caution">
    <text evidence="2">The sequence shown here is derived from an EMBL/GenBank/DDBJ whole genome shotgun (WGS) entry which is preliminary data.</text>
</comment>
<gene>
    <name evidence="2" type="ORF">T07_8219</name>
</gene>
<feature type="signal peptide" evidence="1">
    <location>
        <begin position="1"/>
        <end position="16"/>
    </location>
</feature>
<dbReference type="AlphaFoldDB" id="A0A0V0SM94"/>
<evidence type="ECO:0000313" key="2">
    <source>
        <dbReference type="EMBL" id="KRX27623.1"/>
    </source>
</evidence>
<evidence type="ECO:0000256" key="1">
    <source>
        <dbReference type="SAM" id="SignalP"/>
    </source>
</evidence>
<name>A0A0V0SM94_9BILA</name>
<keyword evidence="1" id="KW-0732">Signal</keyword>
<dbReference type="EMBL" id="JYDL01000002">
    <property type="protein sequence ID" value="KRX27623.1"/>
    <property type="molecule type" value="Genomic_DNA"/>
</dbReference>